<name>A0A9W9G2U3_9EURO</name>
<accession>A0A9W9G2U3</accession>
<dbReference type="GeneID" id="81354375"/>
<evidence type="ECO:0000313" key="2">
    <source>
        <dbReference type="EMBL" id="KAJ5110257.1"/>
    </source>
</evidence>
<dbReference type="RefSeq" id="XP_056478368.1">
    <property type="nucleotide sequence ID" value="XM_056615396.1"/>
</dbReference>
<feature type="compositionally biased region" description="Low complexity" evidence="1">
    <location>
        <begin position="106"/>
        <end position="116"/>
    </location>
</feature>
<organism evidence="2 3">
    <name type="scientific">Penicillium argentinense</name>
    <dbReference type="NCBI Taxonomy" id="1131581"/>
    <lineage>
        <taxon>Eukaryota</taxon>
        <taxon>Fungi</taxon>
        <taxon>Dikarya</taxon>
        <taxon>Ascomycota</taxon>
        <taxon>Pezizomycotina</taxon>
        <taxon>Eurotiomycetes</taxon>
        <taxon>Eurotiomycetidae</taxon>
        <taxon>Eurotiales</taxon>
        <taxon>Aspergillaceae</taxon>
        <taxon>Penicillium</taxon>
    </lineage>
</organism>
<proteinExistence type="predicted"/>
<protein>
    <submittedName>
        <fullName evidence="2">Uncharacterized protein</fullName>
    </submittedName>
</protein>
<feature type="region of interest" description="Disordered" evidence="1">
    <location>
        <begin position="64"/>
        <end position="118"/>
    </location>
</feature>
<dbReference type="Proteomes" id="UP001149074">
    <property type="component" value="Unassembled WGS sequence"/>
</dbReference>
<evidence type="ECO:0000313" key="3">
    <source>
        <dbReference type="Proteomes" id="UP001149074"/>
    </source>
</evidence>
<dbReference type="EMBL" id="JAPQKI010000003">
    <property type="protein sequence ID" value="KAJ5110257.1"/>
    <property type="molecule type" value="Genomic_DNA"/>
</dbReference>
<dbReference type="OrthoDB" id="5073671at2759"/>
<comment type="caution">
    <text evidence="2">The sequence shown here is derived from an EMBL/GenBank/DDBJ whole genome shotgun (WGS) entry which is preliminary data.</text>
</comment>
<gene>
    <name evidence="2" type="ORF">N7532_002902</name>
</gene>
<reference evidence="2" key="2">
    <citation type="journal article" date="2023" name="IMA Fungus">
        <title>Comparative genomic study of the Penicillium genus elucidates a diverse pangenome and 15 lateral gene transfer events.</title>
        <authorList>
            <person name="Petersen C."/>
            <person name="Sorensen T."/>
            <person name="Nielsen M.R."/>
            <person name="Sondergaard T.E."/>
            <person name="Sorensen J.L."/>
            <person name="Fitzpatrick D.A."/>
            <person name="Frisvad J.C."/>
            <person name="Nielsen K.L."/>
        </authorList>
    </citation>
    <scope>NUCLEOTIDE SEQUENCE</scope>
    <source>
        <strain evidence="2">IBT 30761</strain>
    </source>
</reference>
<dbReference type="AlphaFoldDB" id="A0A9W9G2U3"/>
<keyword evidence="3" id="KW-1185">Reference proteome</keyword>
<evidence type="ECO:0000256" key="1">
    <source>
        <dbReference type="SAM" id="MobiDB-lite"/>
    </source>
</evidence>
<reference evidence="2" key="1">
    <citation type="submission" date="2022-11" db="EMBL/GenBank/DDBJ databases">
        <authorList>
            <person name="Petersen C."/>
        </authorList>
    </citation>
    <scope>NUCLEOTIDE SEQUENCE</scope>
    <source>
        <strain evidence="2">IBT 30761</strain>
    </source>
</reference>
<sequence length="359" mass="38896">MNGVGRPTEETCGALVPPPPPSCCAAACQLCNAAHKNRPIPAIFALHNCRRDVNLLQETAMGKPTDIPPTFPDTAYSGLDRADSLPPPYSEHDQTRPQQAPRYDIVSGSSVGGSTSLQSATIRFPPTMNGYFSWKSTTTFHMGPTADEKLFAVSMPTGFFNNKPSIVLYNGPTNKHPILATSRIDKWGRTRPIEIVLHPRPGHPREAETTSQMFPSAPNHHSAAFTFEVATGNKGTECEHFEWRFSHGNEIKQLASGHSSGWKLVRLSGPVHGEGGKRKERDLGVSSDGLEIVALLAHNMSMSMTKGFLFAFMGSGLTGTLGEDWEVTTVVTALQLWFFDVCHATPVGNVAPTDRAAST</sequence>